<protein>
    <submittedName>
        <fullName evidence="7">ABC transporter permease</fullName>
    </submittedName>
</protein>
<dbReference type="Pfam" id="PF12698">
    <property type="entry name" value="ABC2_membrane_3"/>
    <property type="match status" value="1"/>
</dbReference>
<name>A0ABD5UWH2_9EURY</name>
<accession>A0ABD5UWH2</accession>
<keyword evidence="8" id="KW-1185">Reference proteome</keyword>
<evidence type="ECO:0000256" key="1">
    <source>
        <dbReference type="ARBA" id="ARBA00004141"/>
    </source>
</evidence>
<dbReference type="PANTHER" id="PTHR43471:SF1">
    <property type="entry name" value="ABC TRANSPORTER PERMEASE PROTEIN NOSY-RELATED"/>
    <property type="match status" value="1"/>
</dbReference>
<organism evidence="7 8">
    <name type="scientific">Halopenitus salinus</name>
    <dbReference type="NCBI Taxonomy" id="1198295"/>
    <lineage>
        <taxon>Archaea</taxon>
        <taxon>Methanobacteriati</taxon>
        <taxon>Methanobacteriota</taxon>
        <taxon>Stenosarchaea group</taxon>
        <taxon>Halobacteria</taxon>
        <taxon>Halobacteriales</taxon>
        <taxon>Haloferacaceae</taxon>
        <taxon>Halopenitus</taxon>
    </lineage>
</organism>
<evidence type="ECO:0000256" key="5">
    <source>
        <dbReference type="SAM" id="Phobius"/>
    </source>
</evidence>
<feature type="transmembrane region" description="Helical" evidence="5">
    <location>
        <begin position="166"/>
        <end position="191"/>
    </location>
</feature>
<keyword evidence="3 5" id="KW-1133">Transmembrane helix</keyword>
<feature type="transmembrane region" description="Helical" evidence="5">
    <location>
        <begin position="221"/>
        <end position="243"/>
    </location>
</feature>
<dbReference type="GO" id="GO:0016020">
    <property type="term" value="C:membrane"/>
    <property type="evidence" value="ECO:0007669"/>
    <property type="project" value="UniProtKB-SubCell"/>
</dbReference>
<feature type="domain" description="ABC-2 type transporter transmembrane" evidence="6">
    <location>
        <begin position="31"/>
        <end position="292"/>
    </location>
</feature>
<dbReference type="EMBL" id="JBHSXL010000013">
    <property type="protein sequence ID" value="MFC6893815.1"/>
    <property type="molecule type" value="Genomic_DNA"/>
</dbReference>
<feature type="transmembrane region" description="Helical" evidence="5">
    <location>
        <begin position="249"/>
        <end position="274"/>
    </location>
</feature>
<evidence type="ECO:0000313" key="7">
    <source>
        <dbReference type="EMBL" id="MFC6893815.1"/>
    </source>
</evidence>
<comment type="subcellular location">
    <subcellularLocation>
        <location evidence="1">Membrane</location>
        <topology evidence="1">Multi-pass membrane protein</topology>
    </subcellularLocation>
</comment>
<evidence type="ECO:0000256" key="2">
    <source>
        <dbReference type="ARBA" id="ARBA00022692"/>
    </source>
</evidence>
<comment type="caution">
    <text evidence="7">The sequence shown here is derived from an EMBL/GenBank/DDBJ whole genome shotgun (WGS) entry which is preliminary data.</text>
</comment>
<evidence type="ECO:0000256" key="3">
    <source>
        <dbReference type="ARBA" id="ARBA00022989"/>
    </source>
</evidence>
<feature type="transmembrane region" description="Helical" evidence="5">
    <location>
        <begin position="281"/>
        <end position="298"/>
    </location>
</feature>
<keyword evidence="4 5" id="KW-0472">Membrane</keyword>
<sequence length="349" mass="36581">MGSRATIARRELAGLRAEKTIVLALAIQLFIAAFSSFLVVGLVSMYDPGELGGAEVDVAVTGEAVDRMEAAAAEVPGVRTRTYEDAGTAHDAFDARVVDAVLETDRREGRIHVDATVPDSDVRTTVVVVQLREVLRTLEASERDRRVDDLESRPLDVPDRIGSSPYYGFTYTVLVPLLVFLPVFISGSLAVDSVTEEIDRGTMELLRVAPVTIAEILDGKALTAVGIVPAQVAAWLALLWFNGTPVANVGWLLVLATAVAAVVVELAVAVALLVPDRRGAQLLYSVGVLAVFAGSSLADGGPVNAAARLAIDSADLGVYLVVVGAVALACVSVAVVRLTLDRCSPAALG</sequence>
<evidence type="ECO:0000313" key="8">
    <source>
        <dbReference type="Proteomes" id="UP001596296"/>
    </source>
</evidence>
<proteinExistence type="predicted"/>
<dbReference type="AlphaFoldDB" id="A0ABD5UWH2"/>
<dbReference type="Proteomes" id="UP001596296">
    <property type="component" value="Unassembled WGS sequence"/>
</dbReference>
<evidence type="ECO:0000256" key="4">
    <source>
        <dbReference type="ARBA" id="ARBA00023136"/>
    </source>
</evidence>
<dbReference type="RefSeq" id="WP_379746295.1">
    <property type="nucleotide sequence ID" value="NZ_JBHSVN010000001.1"/>
</dbReference>
<dbReference type="InterPro" id="IPR013525">
    <property type="entry name" value="ABC2_TM"/>
</dbReference>
<dbReference type="PANTHER" id="PTHR43471">
    <property type="entry name" value="ABC TRANSPORTER PERMEASE"/>
    <property type="match status" value="1"/>
</dbReference>
<gene>
    <name evidence="7" type="ORF">ACFQE9_14555</name>
</gene>
<feature type="transmembrane region" description="Helical" evidence="5">
    <location>
        <begin position="21"/>
        <end position="46"/>
    </location>
</feature>
<reference evidence="7 8" key="1">
    <citation type="journal article" date="2019" name="Int. J. Syst. Evol. Microbiol.">
        <title>The Global Catalogue of Microorganisms (GCM) 10K type strain sequencing project: providing services to taxonomists for standard genome sequencing and annotation.</title>
        <authorList>
            <consortium name="The Broad Institute Genomics Platform"/>
            <consortium name="The Broad Institute Genome Sequencing Center for Infectious Disease"/>
            <person name="Wu L."/>
            <person name="Ma J."/>
        </authorList>
    </citation>
    <scope>NUCLEOTIDE SEQUENCE [LARGE SCALE GENOMIC DNA]</scope>
    <source>
        <strain evidence="7 8">SKJ47</strain>
    </source>
</reference>
<feature type="transmembrane region" description="Helical" evidence="5">
    <location>
        <begin position="318"/>
        <end position="340"/>
    </location>
</feature>
<keyword evidence="2 5" id="KW-0812">Transmembrane</keyword>
<evidence type="ECO:0000259" key="6">
    <source>
        <dbReference type="Pfam" id="PF12698"/>
    </source>
</evidence>